<evidence type="ECO:0000313" key="2">
    <source>
        <dbReference type="Proteomes" id="UP000054248"/>
    </source>
</evidence>
<dbReference type="AlphaFoldDB" id="A0A0C3QGI4"/>
<reference evidence="2" key="2">
    <citation type="submission" date="2015-01" db="EMBL/GenBank/DDBJ databases">
        <title>Evolutionary Origins and Diversification of the Mycorrhizal Mutualists.</title>
        <authorList>
            <consortium name="DOE Joint Genome Institute"/>
            <consortium name="Mycorrhizal Genomics Consortium"/>
            <person name="Kohler A."/>
            <person name="Kuo A."/>
            <person name="Nagy L.G."/>
            <person name="Floudas D."/>
            <person name="Copeland A."/>
            <person name="Barry K.W."/>
            <person name="Cichocki N."/>
            <person name="Veneault-Fourrey C."/>
            <person name="LaButti K."/>
            <person name="Lindquist E.A."/>
            <person name="Lipzen A."/>
            <person name="Lundell T."/>
            <person name="Morin E."/>
            <person name="Murat C."/>
            <person name="Riley R."/>
            <person name="Ohm R."/>
            <person name="Sun H."/>
            <person name="Tunlid A."/>
            <person name="Henrissat B."/>
            <person name="Grigoriev I.V."/>
            <person name="Hibbett D.S."/>
            <person name="Martin F."/>
        </authorList>
    </citation>
    <scope>NUCLEOTIDE SEQUENCE [LARGE SCALE GENOMIC DNA]</scope>
    <source>
        <strain evidence="2">MUT 4182</strain>
    </source>
</reference>
<dbReference type="OrthoDB" id="3224929at2759"/>
<keyword evidence="2" id="KW-1185">Reference proteome</keyword>
<organism evidence="1 2">
    <name type="scientific">Tulasnella calospora MUT 4182</name>
    <dbReference type="NCBI Taxonomy" id="1051891"/>
    <lineage>
        <taxon>Eukaryota</taxon>
        <taxon>Fungi</taxon>
        <taxon>Dikarya</taxon>
        <taxon>Basidiomycota</taxon>
        <taxon>Agaricomycotina</taxon>
        <taxon>Agaricomycetes</taxon>
        <taxon>Cantharellales</taxon>
        <taxon>Tulasnellaceae</taxon>
        <taxon>Tulasnella</taxon>
    </lineage>
</organism>
<accession>A0A0C3QGI4</accession>
<dbReference type="EMBL" id="KN823057">
    <property type="protein sequence ID" value="KIO24619.1"/>
    <property type="molecule type" value="Genomic_DNA"/>
</dbReference>
<name>A0A0C3QGI4_9AGAM</name>
<dbReference type="Proteomes" id="UP000054248">
    <property type="component" value="Unassembled WGS sequence"/>
</dbReference>
<sequence length="250" mass="27524">MLSTYRPTFYGGSGEEAEKFICAVRDKAINERKRTDNEWIVMYAESCLAGEVLRWYTYLDLDTKNNWEKLQQALLTRYPRGGTGDRLPNLVPTPAAAASVAPAPSATRRGRIRISNSNALELEWIPSSNGLQTLSIPGIPGYDFLGTKCQYKILFICAVDSHTNSTALAPGRGILLINNWKISIGDRAGGEIITVSVMPGSGAVRILVPRHAAAYWANFHHSKELLYPRWSPSGSGVRFAAENADQEPVQ</sequence>
<gene>
    <name evidence="1" type="ORF">M407DRAFT_25959</name>
</gene>
<reference evidence="1 2" key="1">
    <citation type="submission" date="2014-04" db="EMBL/GenBank/DDBJ databases">
        <authorList>
            <consortium name="DOE Joint Genome Institute"/>
            <person name="Kuo A."/>
            <person name="Girlanda M."/>
            <person name="Perotto S."/>
            <person name="Kohler A."/>
            <person name="Nagy L.G."/>
            <person name="Floudas D."/>
            <person name="Copeland A."/>
            <person name="Barry K.W."/>
            <person name="Cichocki N."/>
            <person name="Veneault-Fourrey C."/>
            <person name="LaButti K."/>
            <person name="Lindquist E.A."/>
            <person name="Lipzen A."/>
            <person name="Lundell T."/>
            <person name="Morin E."/>
            <person name="Murat C."/>
            <person name="Sun H."/>
            <person name="Tunlid A."/>
            <person name="Henrissat B."/>
            <person name="Grigoriev I.V."/>
            <person name="Hibbett D.S."/>
            <person name="Martin F."/>
            <person name="Nordberg H.P."/>
            <person name="Cantor M.N."/>
            <person name="Hua S.X."/>
        </authorList>
    </citation>
    <scope>NUCLEOTIDE SEQUENCE [LARGE SCALE GENOMIC DNA]</scope>
    <source>
        <strain evidence="1 2">MUT 4182</strain>
    </source>
</reference>
<dbReference type="HOGENOM" id="CLU_066292_0_0_1"/>
<protein>
    <submittedName>
        <fullName evidence="1">Uncharacterized protein</fullName>
    </submittedName>
</protein>
<evidence type="ECO:0000313" key="1">
    <source>
        <dbReference type="EMBL" id="KIO24619.1"/>
    </source>
</evidence>
<proteinExistence type="predicted"/>